<evidence type="ECO:0000313" key="2">
    <source>
        <dbReference type="EMBL" id="KAL3080259.1"/>
    </source>
</evidence>
<keyword evidence="3" id="KW-1185">Reference proteome</keyword>
<feature type="compositionally biased region" description="Acidic residues" evidence="1">
    <location>
        <begin position="489"/>
        <end position="515"/>
    </location>
</feature>
<feature type="compositionally biased region" description="Low complexity" evidence="1">
    <location>
        <begin position="532"/>
        <end position="546"/>
    </location>
</feature>
<organism evidence="2 3">
    <name type="scientific">Heterodera trifolii</name>
    <dbReference type="NCBI Taxonomy" id="157864"/>
    <lineage>
        <taxon>Eukaryota</taxon>
        <taxon>Metazoa</taxon>
        <taxon>Ecdysozoa</taxon>
        <taxon>Nematoda</taxon>
        <taxon>Chromadorea</taxon>
        <taxon>Rhabditida</taxon>
        <taxon>Tylenchina</taxon>
        <taxon>Tylenchomorpha</taxon>
        <taxon>Tylenchoidea</taxon>
        <taxon>Heteroderidae</taxon>
        <taxon>Heteroderinae</taxon>
        <taxon>Heterodera</taxon>
    </lineage>
</organism>
<feature type="compositionally biased region" description="Acidic residues" evidence="1">
    <location>
        <begin position="585"/>
        <end position="606"/>
    </location>
</feature>
<feature type="compositionally biased region" description="Polar residues" evidence="1">
    <location>
        <begin position="425"/>
        <end position="436"/>
    </location>
</feature>
<evidence type="ECO:0000256" key="1">
    <source>
        <dbReference type="SAM" id="MobiDB-lite"/>
    </source>
</evidence>
<feature type="region of interest" description="Disordered" evidence="1">
    <location>
        <begin position="268"/>
        <end position="294"/>
    </location>
</feature>
<feature type="compositionally biased region" description="Low complexity" evidence="1">
    <location>
        <begin position="408"/>
        <end position="424"/>
    </location>
</feature>
<reference evidence="2 3" key="1">
    <citation type="submission" date="2024-10" db="EMBL/GenBank/DDBJ databases">
        <authorList>
            <person name="Kim D."/>
        </authorList>
    </citation>
    <scope>NUCLEOTIDE SEQUENCE [LARGE SCALE GENOMIC DNA]</scope>
    <source>
        <strain evidence="2">BH-2024</strain>
    </source>
</reference>
<comment type="caution">
    <text evidence="2">The sequence shown here is derived from an EMBL/GenBank/DDBJ whole genome shotgun (WGS) entry which is preliminary data.</text>
</comment>
<feature type="region of interest" description="Disordered" evidence="1">
    <location>
        <begin position="375"/>
        <end position="445"/>
    </location>
</feature>
<feature type="compositionally biased region" description="Polar residues" evidence="1">
    <location>
        <begin position="16"/>
        <end position="26"/>
    </location>
</feature>
<feature type="compositionally biased region" description="Basic and acidic residues" evidence="1">
    <location>
        <begin position="636"/>
        <end position="650"/>
    </location>
</feature>
<proteinExistence type="predicted"/>
<feature type="region of interest" description="Disordered" evidence="1">
    <location>
        <begin position="465"/>
        <end position="682"/>
    </location>
</feature>
<dbReference type="AlphaFoldDB" id="A0ABD2IJF1"/>
<name>A0ABD2IJF1_9BILA</name>
<feature type="region of interest" description="Disordered" evidence="1">
    <location>
        <begin position="1"/>
        <end position="55"/>
    </location>
</feature>
<protein>
    <submittedName>
        <fullName evidence="2">Uncharacterized protein</fullName>
    </submittedName>
</protein>
<dbReference type="Proteomes" id="UP001620626">
    <property type="component" value="Unassembled WGS sequence"/>
</dbReference>
<accession>A0ABD2IJF1</accession>
<feature type="compositionally biased region" description="Acidic residues" evidence="1">
    <location>
        <begin position="614"/>
        <end position="631"/>
    </location>
</feature>
<dbReference type="EMBL" id="JBICBT010001165">
    <property type="protein sequence ID" value="KAL3080259.1"/>
    <property type="molecule type" value="Genomic_DNA"/>
</dbReference>
<gene>
    <name evidence="2" type="ORF">niasHT_034233</name>
</gene>
<feature type="region of interest" description="Disordered" evidence="1">
    <location>
        <begin position="331"/>
        <end position="353"/>
    </location>
</feature>
<feature type="compositionally biased region" description="Low complexity" evidence="1">
    <location>
        <begin position="268"/>
        <end position="287"/>
    </location>
</feature>
<sequence length="696" mass="75775">MEQQQTAGGGSAAQQNGTPAKSSATQKPKVGDSGGKDRNVKKRSRARKEEPQHMTEERIYKFISVRQEIEAKGHEIEDEEFDLNDEACFEACVNRLNMWDQCLDNAVRLEQRLLPHVIYDDAEHEAHHNDLIDVIQHVEPVRITNSGLEPLNGKLTEFINNPLNSSDNEAPVLPRAITGINHVTPSFDQIKQMIEAIRTQGDCPAVDILAPADNLTVYDAFVCKVLADVLDILKRQRFYTNLELIERDARARGEAKWQNAADAAGAVDATAAGSSATTADGKGTAAAKGEDDPSMLAGLSSLSVEQHNLEGHVTSTHEKFLEAIQKGEIQAEGEDAVADGEDLDDEDESHSEACSEDYIDLVYSSSADAVTACNASVQQAQQEQADKKNNADENEERMDTDEHGVDSAAQQQQQKQPAQPQTTALDDSNTNDKQNNASSSVSSATAMKVRLQQHQLNKLFSSAARLRSSPPLPPPSPSSVIKSEIIDLTLDDDDDSSHEEEGYDDDELEIIDETNEDGHVKEEANIGTDDGPSSSNASPFPSANAAMTKAMTNGSGRRKRKSEDEEEADETGMKLDGKRRRKTEDDEQISVETVEDDDDSGDDDEQSNTSNGREEEEEDSTDVIEDSENDDGNGTRGEKRRGETVVKMEKGGTSSAVTSLLADDEEEGQKQKTKNKAGDGNVVADDEDSIICLSDG</sequence>
<evidence type="ECO:0000313" key="3">
    <source>
        <dbReference type="Proteomes" id="UP001620626"/>
    </source>
</evidence>